<proteinExistence type="predicted"/>
<keyword evidence="4" id="KW-1185">Reference proteome</keyword>
<dbReference type="GO" id="GO:0000932">
    <property type="term" value="C:P-body"/>
    <property type="evidence" value="ECO:0007669"/>
    <property type="project" value="TreeGrafter"/>
</dbReference>
<protein>
    <submittedName>
        <fullName evidence="5">CCR4-NOT transcription complex subunit 1-like</fullName>
    </submittedName>
</protein>
<dbReference type="GeneID" id="112681558"/>
<dbReference type="PANTHER" id="PTHR13162:SF8">
    <property type="entry name" value="CCR4-NOT TRANSCRIPTION COMPLEX SUBUNIT 1"/>
    <property type="match status" value="1"/>
</dbReference>
<dbReference type="PANTHER" id="PTHR13162">
    <property type="entry name" value="CCR4-NOT TRANSCRIPTION COMPLEX"/>
    <property type="match status" value="1"/>
</dbReference>
<evidence type="ECO:0000313" key="4">
    <source>
        <dbReference type="Proteomes" id="UP000694846"/>
    </source>
</evidence>
<dbReference type="AlphaFoldDB" id="A0A8B8F9W8"/>
<dbReference type="OrthoDB" id="1933107at2759"/>
<dbReference type="RefSeq" id="XP_025407588.1">
    <property type="nucleotide sequence ID" value="XM_025551803.1"/>
</dbReference>
<dbReference type="GO" id="GO:0030015">
    <property type="term" value="C:CCR4-NOT core complex"/>
    <property type="evidence" value="ECO:0007669"/>
    <property type="project" value="InterPro"/>
</dbReference>
<dbReference type="InterPro" id="IPR032191">
    <property type="entry name" value="CNOT1_CAF1_bind"/>
</dbReference>
<evidence type="ECO:0000256" key="1">
    <source>
        <dbReference type="SAM" id="MobiDB-lite"/>
    </source>
</evidence>
<dbReference type="Gene3D" id="1.25.40.180">
    <property type="match status" value="1"/>
</dbReference>
<dbReference type="Gene3D" id="1.25.40.840">
    <property type="entry name" value="CCR4-NOT transcription complex subunit 1 TTP binding domain"/>
    <property type="match status" value="1"/>
</dbReference>
<dbReference type="Pfam" id="PF16415">
    <property type="entry name" value="CNOT1_CAF1_bind"/>
    <property type="match status" value="1"/>
</dbReference>
<evidence type="ECO:0000259" key="3">
    <source>
        <dbReference type="Pfam" id="PF16417"/>
    </source>
</evidence>
<sequence length="375" mass="42687">MVKRLIKDFHLFSSYSDQNIFKMANFVGGFLKHGFISDKNTLKTIITYILYDLKNTQNANAFNFSYMAFNRFKTKLKNFSKLCVRLEKTDKVDDFLPDIIEDVVHDLIELAPPTRRRATDEQTISETDNGEEESESRSQDAIICQQTPKPDPVIALTDALPKSEPPAITNSVVDDEIIVPSKAVQDEIRYVINSLCKTNLETKCSDIKRLIAKEHLPWLSKYIVLKRVRQEFNFRVLYSNMLNCLNSKTLNSMVLLRRNVGIPSMADKLLIKNLGHWLGMITLAQNKPISKDDIALEHLLNEACEKGGDELLFVVQLVTNILESCSGGNFGPNNPWTTSIINCLFELYKKPNATLQVQVEIEKLCKALKIKLKVN</sequence>
<dbReference type="GO" id="GO:0060090">
    <property type="term" value="F:molecular adaptor activity"/>
    <property type="evidence" value="ECO:0007669"/>
    <property type="project" value="TreeGrafter"/>
</dbReference>
<gene>
    <name evidence="5" type="primary">LOC112681558</name>
</gene>
<feature type="region of interest" description="Disordered" evidence="1">
    <location>
        <begin position="115"/>
        <end position="140"/>
    </location>
</feature>
<dbReference type="InterPro" id="IPR038535">
    <property type="entry name" value="CNOT1_TTP_bind_sf"/>
</dbReference>
<feature type="domain" description="CCR4-NOT transcription complex subunit 1 TTP binding" evidence="3">
    <location>
        <begin position="1"/>
        <end position="103"/>
    </location>
</feature>
<dbReference type="InterPro" id="IPR040398">
    <property type="entry name" value="Not1"/>
</dbReference>
<organism evidence="4 5">
    <name type="scientific">Sipha flava</name>
    <name type="common">yellow sugarcane aphid</name>
    <dbReference type="NCBI Taxonomy" id="143950"/>
    <lineage>
        <taxon>Eukaryota</taxon>
        <taxon>Metazoa</taxon>
        <taxon>Ecdysozoa</taxon>
        <taxon>Arthropoda</taxon>
        <taxon>Hexapoda</taxon>
        <taxon>Insecta</taxon>
        <taxon>Pterygota</taxon>
        <taxon>Neoptera</taxon>
        <taxon>Paraneoptera</taxon>
        <taxon>Hemiptera</taxon>
        <taxon>Sternorrhyncha</taxon>
        <taxon>Aphidomorpha</taxon>
        <taxon>Aphidoidea</taxon>
        <taxon>Aphididae</taxon>
        <taxon>Sipha</taxon>
    </lineage>
</organism>
<dbReference type="GO" id="GO:0000288">
    <property type="term" value="P:nuclear-transcribed mRNA catabolic process, deadenylation-dependent decay"/>
    <property type="evidence" value="ECO:0007669"/>
    <property type="project" value="TreeGrafter"/>
</dbReference>
<name>A0A8B8F9W8_9HEMI</name>
<evidence type="ECO:0000259" key="2">
    <source>
        <dbReference type="Pfam" id="PF16415"/>
    </source>
</evidence>
<accession>A0A8B8F9W8</accession>
<dbReference type="Proteomes" id="UP000694846">
    <property type="component" value="Unplaced"/>
</dbReference>
<evidence type="ECO:0000313" key="5">
    <source>
        <dbReference type="RefSeq" id="XP_025407588.1"/>
    </source>
</evidence>
<dbReference type="InterPro" id="IPR032193">
    <property type="entry name" value="CNOT1_TTP_bind"/>
</dbReference>
<dbReference type="Pfam" id="PF16417">
    <property type="entry name" value="CNOT1_TTP_bind"/>
    <property type="match status" value="1"/>
</dbReference>
<reference evidence="5" key="1">
    <citation type="submission" date="2025-08" db="UniProtKB">
        <authorList>
            <consortium name="RefSeq"/>
        </authorList>
    </citation>
    <scope>IDENTIFICATION</scope>
    <source>
        <tissue evidence="5">Whole body</tissue>
    </source>
</reference>
<feature type="domain" description="CCR4-NOT transcription complex subunit 1 CAF1-binding" evidence="2">
    <location>
        <begin position="177"/>
        <end position="373"/>
    </location>
</feature>
<dbReference type="GO" id="GO:0017148">
    <property type="term" value="P:negative regulation of translation"/>
    <property type="evidence" value="ECO:0007669"/>
    <property type="project" value="InterPro"/>
</dbReference>